<keyword evidence="2" id="KW-1133">Transmembrane helix</keyword>
<evidence type="ECO:0000256" key="1">
    <source>
        <dbReference type="SAM" id="MobiDB-lite"/>
    </source>
</evidence>
<protein>
    <recommendedName>
        <fullName evidence="5">DUF2637 domain-containing protein</fullName>
    </recommendedName>
</protein>
<dbReference type="AlphaFoldDB" id="A0A1T3NSZ4"/>
<dbReference type="InterPro" id="IPR021235">
    <property type="entry name" value="DUF2637"/>
</dbReference>
<dbReference type="OrthoDB" id="4249079at2"/>
<feature type="transmembrane region" description="Helical" evidence="2">
    <location>
        <begin position="21"/>
        <end position="44"/>
    </location>
</feature>
<evidence type="ECO:0008006" key="5">
    <source>
        <dbReference type="Google" id="ProtNLM"/>
    </source>
</evidence>
<evidence type="ECO:0000313" key="3">
    <source>
        <dbReference type="EMBL" id="OPC79949.1"/>
    </source>
</evidence>
<feature type="transmembrane region" description="Helical" evidence="2">
    <location>
        <begin position="122"/>
        <end position="141"/>
    </location>
</feature>
<sequence>MADAHLTSPPPAHAGGAGDPLLALALLAAAVTIVLTAATMWLSYEHLHDVAVAHGLGRSTARAWAWPATIDLFIVLGEILILRASLARRGVALAVALTIAGAGGSIALNVAGVGGGASPMDYTVAAVPPVASLLAFGCLMWQIHGWVGRRAAAAGATLAMPASAPLTAAELPPPPPLSAPARPTVAPPTPAPAEPPAPPAAPTYADPRCAVIHAMYADGTRPSAPRMVAALHAAGWPGLSESTAKNLRALVEQDTALRGLPAAI</sequence>
<keyword evidence="2" id="KW-0812">Transmembrane</keyword>
<keyword evidence="2" id="KW-0472">Membrane</keyword>
<dbReference type="STRING" id="159449.B4N89_02405"/>
<dbReference type="RefSeq" id="WP_078974216.1">
    <property type="nucleotide sequence ID" value="NZ_MWQN01000001.1"/>
</dbReference>
<comment type="caution">
    <text evidence="3">The sequence shown here is derived from an EMBL/GenBank/DDBJ whole genome shotgun (WGS) entry which is preliminary data.</text>
</comment>
<dbReference type="Proteomes" id="UP000190037">
    <property type="component" value="Unassembled WGS sequence"/>
</dbReference>
<feature type="region of interest" description="Disordered" evidence="1">
    <location>
        <begin position="169"/>
        <end position="202"/>
    </location>
</feature>
<feature type="transmembrane region" description="Helical" evidence="2">
    <location>
        <begin position="64"/>
        <end position="84"/>
    </location>
</feature>
<evidence type="ECO:0000256" key="2">
    <source>
        <dbReference type="SAM" id="Phobius"/>
    </source>
</evidence>
<gene>
    <name evidence="3" type="ORF">B4N89_02405</name>
</gene>
<keyword evidence="4" id="KW-1185">Reference proteome</keyword>
<reference evidence="3 4" key="1">
    <citation type="submission" date="2017-03" db="EMBL/GenBank/DDBJ databases">
        <title>Draft genome sequence of Streptomyces scabrisporus NF3, endophyte isolated from Amphipterygium adstringens.</title>
        <authorList>
            <person name="Vazquez M."/>
            <person name="Ceapa C.D."/>
            <person name="Rodriguez Luna D."/>
            <person name="Sanchez Esquivel S."/>
        </authorList>
    </citation>
    <scope>NUCLEOTIDE SEQUENCE [LARGE SCALE GENOMIC DNA]</scope>
    <source>
        <strain evidence="3 4">NF3</strain>
    </source>
</reference>
<feature type="transmembrane region" description="Helical" evidence="2">
    <location>
        <begin position="91"/>
        <end position="110"/>
    </location>
</feature>
<dbReference type="Pfam" id="PF10935">
    <property type="entry name" value="DUF2637"/>
    <property type="match status" value="1"/>
</dbReference>
<dbReference type="EMBL" id="MWQN01000001">
    <property type="protein sequence ID" value="OPC79949.1"/>
    <property type="molecule type" value="Genomic_DNA"/>
</dbReference>
<evidence type="ECO:0000313" key="4">
    <source>
        <dbReference type="Proteomes" id="UP000190037"/>
    </source>
</evidence>
<proteinExistence type="predicted"/>
<organism evidence="3 4">
    <name type="scientific">Embleya scabrispora</name>
    <dbReference type="NCBI Taxonomy" id="159449"/>
    <lineage>
        <taxon>Bacteria</taxon>
        <taxon>Bacillati</taxon>
        <taxon>Actinomycetota</taxon>
        <taxon>Actinomycetes</taxon>
        <taxon>Kitasatosporales</taxon>
        <taxon>Streptomycetaceae</taxon>
        <taxon>Embleya</taxon>
    </lineage>
</organism>
<accession>A0A1T3NSZ4</accession>
<name>A0A1T3NSZ4_9ACTN</name>
<feature type="compositionally biased region" description="Pro residues" evidence="1">
    <location>
        <begin position="185"/>
        <end position="201"/>
    </location>
</feature>